<dbReference type="CTD" id="5371"/>
<dbReference type="Pfam" id="PF22586">
    <property type="entry name" value="ANCHR-like_BBOX"/>
    <property type="match status" value="1"/>
</dbReference>
<keyword evidence="1" id="KW-0479">Metal-binding</keyword>
<reference evidence="9" key="1">
    <citation type="submission" date="2025-08" db="UniProtKB">
        <authorList>
            <consortium name="RefSeq"/>
        </authorList>
    </citation>
    <scope>IDENTIFICATION</scope>
    <source>
        <tissue evidence="9">Spleen</tissue>
    </source>
</reference>
<dbReference type="PANTHER" id="PTHR25462">
    <property type="entry name" value="BONUS, ISOFORM C-RELATED"/>
    <property type="match status" value="1"/>
</dbReference>
<feature type="compositionally biased region" description="Polar residues" evidence="5">
    <location>
        <begin position="865"/>
        <end position="882"/>
    </location>
</feature>
<feature type="domain" description="B box-type" evidence="7">
    <location>
        <begin position="228"/>
        <end position="267"/>
    </location>
</feature>
<dbReference type="InterPro" id="IPR021978">
    <property type="entry name" value="PML-like_CC"/>
</dbReference>
<dbReference type="PROSITE" id="PS50119">
    <property type="entry name" value="ZF_BBOX"/>
    <property type="match status" value="2"/>
</dbReference>
<feature type="compositionally biased region" description="Pro residues" evidence="5">
    <location>
        <begin position="37"/>
        <end position="48"/>
    </location>
</feature>
<dbReference type="SMART" id="SM00336">
    <property type="entry name" value="BBOX"/>
    <property type="match status" value="1"/>
</dbReference>
<keyword evidence="2 4" id="KW-0863">Zinc-finger</keyword>
<feature type="compositionally biased region" description="Polar residues" evidence="5">
    <location>
        <begin position="543"/>
        <end position="557"/>
    </location>
</feature>
<dbReference type="KEGG" id="pcw:110214069"/>
<feature type="region of interest" description="Disordered" evidence="5">
    <location>
        <begin position="1"/>
        <end position="81"/>
    </location>
</feature>
<evidence type="ECO:0000256" key="5">
    <source>
        <dbReference type="SAM" id="MobiDB-lite"/>
    </source>
</evidence>
<dbReference type="Pfam" id="PF12126">
    <property type="entry name" value="PML_CC"/>
    <property type="match status" value="1"/>
</dbReference>
<evidence type="ECO:0000256" key="4">
    <source>
        <dbReference type="PROSITE-ProRule" id="PRU00024"/>
    </source>
</evidence>
<feature type="domain" description="B box-type" evidence="7">
    <location>
        <begin position="168"/>
        <end position="210"/>
    </location>
</feature>
<dbReference type="RefSeq" id="XP_020850374.1">
    <property type="nucleotide sequence ID" value="XM_020994715.1"/>
</dbReference>
<sequence length="882" mass="98323">MSQNEKESGSPAENRNREELSMPAEPATSTGPSQMADPPPPSSPPPPILVSVATASTWSFPADPVTPSQPEASTSGGTKARAGSMEAISEEFCFLLCHSCKSESKCPKLLSCLHTICSKCLESHEPTGQCPVCQDSHTQETNLHSMDNLFFESLQRRISVYQNIIQGGSGASCNRCREPADFWCFECEQLICTRCFEAHQWFVKHEARAVEELRKESAKDFLDGTRKSNNLFCPNPTHRTPSLTSIYCRGCAKPICCTCALLDSSHKDQYCAISSEIQLRQEELVKITGDLKTQEQTFTEAHDKIQTAIGHLEQMKKETEELIHSRVQLMVEQIQAKEKELLETVEGQYHQSHEQMAEKLRHLKSMLQRIQNGELLVEKLQRYASDQEVLEMHTFIREALEHLNKEKPMNLQASVKVEEFEDCKAKLQALFARVTKEKVSEAANLEKESKKEEPMELTTITADSDSQGQSPNAQSRKRKSSLPNKLNSWKVIKKECGESERHKTNKVFKQPQASTSGANQPPRMDAPSNPVNPAPGSEARSATEANSVAHSELNRQGNPVVVISSSEESEESESCSDFGNSSDSEDLVECTGSTKAPPSHPIREPSHENRALVFFDYKVDSKIAKKITQLAAVNGENNFRIIIQQDEAHFSLFSRGVAIEDGLQNFLCYLRSSSHPILASYKLWSPNITVFFKALETSSKKGEFHEIISGFVDILPLVRDKVPGANSYKLKNLVKTYLSKNMNDNSALASVRATRDLCKILQIYPGQNINRRVLPFSNLDCFASLQPLVHVNVLTRNQAKLLALRNVSLTELQAAFHDDPEWGLRKYSRYLASRSSRSLPSLLGLRNYLESLLSNPKPEGKQAAGPNQASLGKASPQTRNGE</sequence>
<dbReference type="GO" id="GO:0044790">
    <property type="term" value="P:suppression of viral release by host"/>
    <property type="evidence" value="ECO:0007669"/>
    <property type="project" value="TreeGrafter"/>
</dbReference>
<dbReference type="InterPro" id="IPR057617">
    <property type="entry name" value="PML_C"/>
</dbReference>
<dbReference type="PANTHER" id="PTHR25462:SF302">
    <property type="entry name" value="PROTEIN PML"/>
    <property type="match status" value="1"/>
</dbReference>
<feature type="domain" description="RING-type" evidence="6">
    <location>
        <begin position="97"/>
        <end position="134"/>
    </location>
</feature>
<dbReference type="PROSITE" id="PS50089">
    <property type="entry name" value="ZF_RING_2"/>
    <property type="match status" value="1"/>
</dbReference>
<keyword evidence="3" id="KW-0862">Zinc</keyword>
<dbReference type="InterPro" id="IPR017907">
    <property type="entry name" value="Znf_RING_CS"/>
</dbReference>
<feature type="compositionally biased region" description="Polar residues" evidence="5">
    <location>
        <begin position="66"/>
        <end position="77"/>
    </location>
</feature>
<evidence type="ECO:0000259" key="7">
    <source>
        <dbReference type="PROSITE" id="PS50119"/>
    </source>
</evidence>
<dbReference type="InterPro" id="IPR000315">
    <property type="entry name" value="Znf_B-box"/>
</dbReference>
<dbReference type="GO" id="GO:0008270">
    <property type="term" value="F:zinc ion binding"/>
    <property type="evidence" value="ECO:0007669"/>
    <property type="project" value="UniProtKB-KW"/>
</dbReference>
<proteinExistence type="predicted"/>
<dbReference type="GO" id="GO:0016605">
    <property type="term" value="C:PML body"/>
    <property type="evidence" value="ECO:0007669"/>
    <property type="project" value="TreeGrafter"/>
</dbReference>
<evidence type="ECO:0000256" key="3">
    <source>
        <dbReference type="ARBA" id="ARBA00022833"/>
    </source>
</evidence>
<evidence type="ECO:0000313" key="8">
    <source>
        <dbReference type="Proteomes" id="UP000515140"/>
    </source>
</evidence>
<dbReference type="FunCoup" id="A0A6P5L0R2">
    <property type="interactions" value="2300"/>
</dbReference>
<feature type="region of interest" description="Disordered" evidence="5">
    <location>
        <begin position="854"/>
        <end position="882"/>
    </location>
</feature>
<dbReference type="CDD" id="cd19770">
    <property type="entry name" value="Bbox2_TRIM19_C-V"/>
    <property type="match status" value="1"/>
</dbReference>
<dbReference type="Pfam" id="PF25244">
    <property type="entry name" value="PML_C"/>
    <property type="match status" value="1"/>
</dbReference>
<feature type="compositionally biased region" description="Basic and acidic residues" evidence="5">
    <location>
        <begin position="439"/>
        <end position="454"/>
    </location>
</feature>
<dbReference type="Gene3D" id="3.30.40.10">
    <property type="entry name" value="Zinc/RING finger domain, C3HC4 (zinc finger)"/>
    <property type="match status" value="1"/>
</dbReference>
<dbReference type="PROSITE" id="PS00518">
    <property type="entry name" value="ZF_RING_1"/>
    <property type="match status" value="1"/>
</dbReference>
<feature type="region of interest" description="Disordered" evidence="5">
    <location>
        <begin position="439"/>
        <end position="605"/>
    </location>
</feature>
<evidence type="ECO:0000256" key="2">
    <source>
        <dbReference type="ARBA" id="ARBA00022771"/>
    </source>
</evidence>
<accession>A0A6P5L0R2</accession>
<keyword evidence="8" id="KW-1185">Reference proteome</keyword>
<dbReference type="InterPro" id="IPR001841">
    <property type="entry name" value="Znf_RING"/>
</dbReference>
<dbReference type="GO" id="GO:0045087">
    <property type="term" value="P:innate immune response"/>
    <property type="evidence" value="ECO:0007669"/>
    <property type="project" value="TreeGrafter"/>
</dbReference>
<organism evidence="8 9">
    <name type="scientific">Phascolarctos cinereus</name>
    <name type="common">Koala</name>
    <dbReference type="NCBI Taxonomy" id="38626"/>
    <lineage>
        <taxon>Eukaryota</taxon>
        <taxon>Metazoa</taxon>
        <taxon>Chordata</taxon>
        <taxon>Craniata</taxon>
        <taxon>Vertebrata</taxon>
        <taxon>Euteleostomi</taxon>
        <taxon>Mammalia</taxon>
        <taxon>Metatheria</taxon>
        <taxon>Diprotodontia</taxon>
        <taxon>Phascolarctidae</taxon>
        <taxon>Phascolarctos</taxon>
    </lineage>
</organism>
<dbReference type="Proteomes" id="UP000515140">
    <property type="component" value="Unplaced"/>
</dbReference>
<dbReference type="InterPro" id="IPR047153">
    <property type="entry name" value="TRIM45/56/19-like"/>
</dbReference>
<dbReference type="CDD" id="cd19804">
    <property type="entry name" value="Bbox1_TRIM19_C-V"/>
    <property type="match status" value="1"/>
</dbReference>
<dbReference type="InterPro" id="IPR013083">
    <property type="entry name" value="Znf_RING/FYVE/PHD"/>
</dbReference>
<feature type="compositionally biased region" description="Basic and acidic residues" evidence="5">
    <location>
        <begin position="1"/>
        <end position="20"/>
    </location>
</feature>
<evidence type="ECO:0000313" key="9">
    <source>
        <dbReference type="RefSeq" id="XP_020850374.1"/>
    </source>
</evidence>
<dbReference type="GeneID" id="110214069"/>
<dbReference type="InParanoid" id="A0A6P5L0R2"/>
<evidence type="ECO:0000259" key="6">
    <source>
        <dbReference type="PROSITE" id="PS50089"/>
    </source>
</evidence>
<dbReference type="Gene3D" id="3.30.160.60">
    <property type="entry name" value="Classic Zinc Finger"/>
    <property type="match status" value="1"/>
</dbReference>
<protein>
    <submittedName>
        <fullName evidence="9">Protein PML isoform X1</fullName>
    </submittedName>
</protein>
<gene>
    <name evidence="9" type="primary">PML</name>
</gene>
<feature type="compositionally biased region" description="Basic and acidic residues" evidence="5">
    <location>
        <begin position="492"/>
        <end position="502"/>
    </location>
</feature>
<dbReference type="AlphaFoldDB" id="A0A6P5L0R2"/>
<dbReference type="CDD" id="cd16579">
    <property type="entry name" value="RING-HC_PML_C-V"/>
    <property type="match status" value="1"/>
</dbReference>
<name>A0A6P5L0R2_PHACI</name>
<dbReference type="GO" id="GO:0008630">
    <property type="term" value="P:intrinsic apoptotic signaling pathway in response to DNA damage"/>
    <property type="evidence" value="ECO:0007669"/>
    <property type="project" value="TreeGrafter"/>
</dbReference>
<feature type="compositionally biased region" description="Polar residues" evidence="5">
    <location>
        <begin position="458"/>
        <end position="474"/>
    </location>
</feature>
<evidence type="ECO:0000256" key="1">
    <source>
        <dbReference type="ARBA" id="ARBA00022723"/>
    </source>
</evidence>